<comment type="caution">
    <text evidence="6">The sequence shown here is derived from an EMBL/GenBank/DDBJ whole genome shotgun (WGS) entry which is preliminary data.</text>
</comment>
<dbReference type="InterPro" id="IPR036914">
    <property type="entry name" value="MGS-like_dom_sf"/>
</dbReference>
<dbReference type="GO" id="GO:0006189">
    <property type="term" value="P:'de novo' IMP biosynthetic process"/>
    <property type="evidence" value="ECO:0007669"/>
    <property type="project" value="TreeGrafter"/>
</dbReference>
<sequence>MVPIKRALISVTDKSGLAEFARELAAHGVEILSTGGTAKLLRDNGIPVVEVSEFTGFPEMLDGRVKTLHPKIHGGILGRRDLPAHVEQMEKHGIKPIDLVVVNLYQFEKAVAKPGCTLEEAVENIDIGGPALLRAAAKNYRFVTVVVDPADYPTVIHELKAHQGGTTVATRFQLARKVFQLTSAYDGAIYRYLADKLAC</sequence>
<dbReference type="GO" id="GO:0003937">
    <property type="term" value="F:IMP cyclohydrolase activity"/>
    <property type="evidence" value="ECO:0007669"/>
    <property type="project" value="InterPro"/>
</dbReference>
<evidence type="ECO:0000256" key="2">
    <source>
        <dbReference type="ARBA" id="ARBA00022755"/>
    </source>
</evidence>
<dbReference type="Gene3D" id="3.40.50.1380">
    <property type="entry name" value="Methylglyoxal synthase-like domain"/>
    <property type="match status" value="1"/>
</dbReference>
<dbReference type="GO" id="GO:0005829">
    <property type="term" value="C:cytosol"/>
    <property type="evidence" value="ECO:0007669"/>
    <property type="project" value="TreeGrafter"/>
</dbReference>
<evidence type="ECO:0000256" key="4">
    <source>
        <dbReference type="ARBA" id="ARBA00023268"/>
    </source>
</evidence>
<keyword evidence="1" id="KW-0808">Transferase</keyword>
<gene>
    <name evidence="6" type="ORF">ENV62_05070</name>
</gene>
<dbReference type="InterPro" id="IPR002695">
    <property type="entry name" value="PurH-like"/>
</dbReference>
<evidence type="ECO:0000256" key="1">
    <source>
        <dbReference type="ARBA" id="ARBA00022679"/>
    </source>
</evidence>
<name>A0A7C3WHL8_9BACT</name>
<dbReference type="PANTHER" id="PTHR11692:SF0">
    <property type="entry name" value="BIFUNCTIONAL PURINE BIOSYNTHESIS PROTEIN ATIC"/>
    <property type="match status" value="1"/>
</dbReference>
<dbReference type="GO" id="GO:0004643">
    <property type="term" value="F:phosphoribosylaminoimidazolecarboxamide formyltransferase activity"/>
    <property type="evidence" value="ECO:0007669"/>
    <property type="project" value="InterPro"/>
</dbReference>
<organism evidence="6">
    <name type="scientific">Desulfobacca acetoxidans</name>
    <dbReference type="NCBI Taxonomy" id="60893"/>
    <lineage>
        <taxon>Bacteria</taxon>
        <taxon>Pseudomonadati</taxon>
        <taxon>Thermodesulfobacteriota</taxon>
        <taxon>Desulfobaccia</taxon>
        <taxon>Desulfobaccales</taxon>
        <taxon>Desulfobaccaceae</taxon>
        <taxon>Desulfobacca</taxon>
    </lineage>
</organism>
<evidence type="ECO:0000259" key="5">
    <source>
        <dbReference type="PROSITE" id="PS51855"/>
    </source>
</evidence>
<proteinExistence type="predicted"/>
<dbReference type="SMART" id="SM00851">
    <property type="entry name" value="MGS"/>
    <property type="match status" value="1"/>
</dbReference>
<feature type="domain" description="MGS-like" evidence="5">
    <location>
        <begin position="1"/>
        <end position="147"/>
    </location>
</feature>
<dbReference type="Pfam" id="PF02142">
    <property type="entry name" value="MGS"/>
    <property type="match status" value="1"/>
</dbReference>
<dbReference type="CDD" id="cd01421">
    <property type="entry name" value="IMPCH"/>
    <property type="match status" value="1"/>
</dbReference>
<dbReference type="PANTHER" id="PTHR11692">
    <property type="entry name" value="BIFUNCTIONAL PURINE BIOSYNTHESIS PROTEIN PURH"/>
    <property type="match status" value="1"/>
</dbReference>
<accession>A0A7C3WHL8</accession>
<keyword evidence="3 6" id="KW-0378">Hydrolase</keyword>
<keyword evidence="2" id="KW-0658">Purine biosynthesis</keyword>
<dbReference type="SUPFAM" id="SSF52335">
    <property type="entry name" value="Methylglyoxal synthase-like"/>
    <property type="match status" value="1"/>
</dbReference>
<dbReference type="PROSITE" id="PS51855">
    <property type="entry name" value="MGS"/>
    <property type="match status" value="1"/>
</dbReference>
<evidence type="ECO:0000313" key="6">
    <source>
        <dbReference type="EMBL" id="HGB14590.1"/>
    </source>
</evidence>
<protein>
    <submittedName>
        <fullName evidence="6">IMP cyclohydrolase</fullName>
    </submittedName>
</protein>
<dbReference type="Pfam" id="PF01808">
    <property type="entry name" value="AICARFT_IMPCHas"/>
    <property type="match status" value="1"/>
</dbReference>
<dbReference type="EMBL" id="DTHB01000042">
    <property type="protein sequence ID" value="HGB14590.1"/>
    <property type="molecule type" value="Genomic_DNA"/>
</dbReference>
<reference evidence="6" key="1">
    <citation type="journal article" date="2020" name="mSystems">
        <title>Genome- and Community-Level Interaction Insights into Carbon Utilization and Element Cycling Functions of Hydrothermarchaeota in Hydrothermal Sediment.</title>
        <authorList>
            <person name="Zhou Z."/>
            <person name="Liu Y."/>
            <person name="Xu W."/>
            <person name="Pan J."/>
            <person name="Luo Z.H."/>
            <person name="Li M."/>
        </authorList>
    </citation>
    <scope>NUCLEOTIDE SEQUENCE [LARGE SCALE GENOMIC DNA]</scope>
    <source>
        <strain evidence="6">SpSt-776</strain>
    </source>
</reference>
<evidence type="ECO:0000256" key="3">
    <source>
        <dbReference type="ARBA" id="ARBA00022801"/>
    </source>
</evidence>
<dbReference type="AlphaFoldDB" id="A0A7C3WHL8"/>
<dbReference type="InterPro" id="IPR011607">
    <property type="entry name" value="MGS-like_dom"/>
</dbReference>
<keyword evidence="4" id="KW-0511">Multifunctional enzyme</keyword>
<dbReference type="FunFam" id="3.40.50.1380:FF:000001">
    <property type="entry name" value="Bifunctional purine biosynthesis protein PurH"/>
    <property type="match status" value="1"/>
</dbReference>